<name>A0ABU6KJI0_9BACI</name>
<dbReference type="InterPro" id="IPR024072">
    <property type="entry name" value="DHFR-like_dom_sf"/>
</dbReference>
<keyword evidence="3" id="KW-1185">Reference proteome</keyword>
<dbReference type="Gene3D" id="3.40.430.10">
    <property type="entry name" value="Dihydrofolate Reductase, subunit A"/>
    <property type="match status" value="1"/>
</dbReference>
<dbReference type="InterPro" id="IPR050765">
    <property type="entry name" value="Riboflavin_Biosynth_HTPR"/>
</dbReference>
<evidence type="ECO:0000313" key="3">
    <source>
        <dbReference type="Proteomes" id="UP001335737"/>
    </source>
</evidence>
<reference evidence="2 3" key="1">
    <citation type="journal article" date="2024" name="Int. J. Syst. Evol. Microbiol.">
        <title>Virgibacillus tibetensis sp. nov., isolated from salt lake on the Tibetan Plateau of China.</title>
        <authorList>
            <person name="Phurbu D."/>
            <person name="Liu Z.-X."/>
            <person name="Wang R."/>
            <person name="Zheng Y.-Y."/>
            <person name="Liu H.-C."/>
            <person name="Zhou Y.-G."/>
            <person name="Yu Y.-J."/>
            <person name="Li A.-H."/>
        </authorList>
    </citation>
    <scope>NUCLEOTIDE SEQUENCE [LARGE SCALE GENOMIC DNA]</scope>
    <source>
        <strain evidence="2 3">C22-A2</strain>
    </source>
</reference>
<evidence type="ECO:0000259" key="1">
    <source>
        <dbReference type="Pfam" id="PF01872"/>
    </source>
</evidence>
<dbReference type="RefSeq" id="WP_327608834.1">
    <property type="nucleotide sequence ID" value="NZ_JARZFX010000012.1"/>
</dbReference>
<protein>
    <submittedName>
        <fullName evidence="2">Dihydrofolate reductase family protein</fullName>
    </submittedName>
</protein>
<feature type="domain" description="Bacterial bifunctional deaminase-reductase C-terminal" evidence="1">
    <location>
        <begin position="5"/>
        <end position="197"/>
    </location>
</feature>
<proteinExistence type="predicted"/>
<dbReference type="PANTHER" id="PTHR38011:SF12">
    <property type="entry name" value="BIFUNCTIONAL DEAMINASE-REDUCTASE DOMAIN PROTEIN"/>
    <property type="match status" value="1"/>
</dbReference>
<dbReference type="InterPro" id="IPR002734">
    <property type="entry name" value="RibDG_C"/>
</dbReference>
<dbReference type="SUPFAM" id="SSF53597">
    <property type="entry name" value="Dihydrofolate reductase-like"/>
    <property type="match status" value="1"/>
</dbReference>
<accession>A0ABU6KJI0</accession>
<dbReference type="PANTHER" id="PTHR38011">
    <property type="entry name" value="DIHYDROFOLATE REDUCTASE FAMILY PROTEIN (AFU_ORTHOLOGUE AFUA_8G06820)"/>
    <property type="match status" value="1"/>
</dbReference>
<sequence>MLVGKVILDISMSLDGFIAGPNDNQKQGLGEGGETLHDWLFSGDIPSKFNTFFKLSSTNRKMFDEASESTGAMVVGRRTFDLVNGWGGSHPIPGVPVFVVTHSVPEKIMEGSTQFTFVTDGISSAIKKAKLAAGTKNVSVGTANVAQQCIKANLVDEILIHLVPVLLGRGIRLFDHIGTEKIQLEKIKVTEVSDVTHLRYRILK</sequence>
<dbReference type="EMBL" id="JARZFX010000012">
    <property type="protein sequence ID" value="MEC5425283.1"/>
    <property type="molecule type" value="Genomic_DNA"/>
</dbReference>
<dbReference type="Pfam" id="PF01872">
    <property type="entry name" value="RibD_C"/>
    <property type="match status" value="1"/>
</dbReference>
<dbReference type="Proteomes" id="UP001335737">
    <property type="component" value="Unassembled WGS sequence"/>
</dbReference>
<gene>
    <name evidence="2" type="ORF">QGM71_17505</name>
</gene>
<organism evidence="2 3">
    <name type="scientific">Virgibacillus tibetensis</name>
    <dbReference type="NCBI Taxonomy" id="3042313"/>
    <lineage>
        <taxon>Bacteria</taxon>
        <taxon>Bacillati</taxon>
        <taxon>Bacillota</taxon>
        <taxon>Bacilli</taxon>
        <taxon>Bacillales</taxon>
        <taxon>Bacillaceae</taxon>
        <taxon>Virgibacillus</taxon>
    </lineage>
</organism>
<evidence type="ECO:0000313" key="2">
    <source>
        <dbReference type="EMBL" id="MEC5425283.1"/>
    </source>
</evidence>
<comment type="caution">
    <text evidence="2">The sequence shown here is derived from an EMBL/GenBank/DDBJ whole genome shotgun (WGS) entry which is preliminary data.</text>
</comment>